<dbReference type="Proteomes" id="UP000076798">
    <property type="component" value="Unassembled WGS sequence"/>
</dbReference>
<name>A0A166FH50_9AGAM</name>
<dbReference type="OrthoDB" id="2113965at2759"/>
<dbReference type="InterPro" id="IPR006768">
    <property type="entry name" value="Cwf19-like_C_dom-1"/>
</dbReference>
<comment type="similarity">
    <text evidence="1">Belongs to the CWF19 family.</text>
</comment>
<dbReference type="Pfam" id="PF04676">
    <property type="entry name" value="CwfJ_C_2"/>
    <property type="match status" value="1"/>
</dbReference>
<feature type="compositionally biased region" description="Low complexity" evidence="2">
    <location>
        <begin position="91"/>
        <end position="103"/>
    </location>
</feature>
<reference evidence="5 6" key="1">
    <citation type="journal article" date="2016" name="Mol. Biol. Evol.">
        <title>Comparative Genomics of Early-Diverging Mushroom-Forming Fungi Provides Insights into the Origins of Lignocellulose Decay Capabilities.</title>
        <authorList>
            <person name="Nagy L.G."/>
            <person name="Riley R."/>
            <person name="Tritt A."/>
            <person name="Adam C."/>
            <person name="Daum C."/>
            <person name="Floudas D."/>
            <person name="Sun H."/>
            <person name="Yadav J.S."/>
            <person name="Pangilinan J."/>
            <person name="Larsson K.H."/>
            <person name="Matsuura K."/>
            <person name="Barry K."/>
            <person name="Labutti K."/>
            <person name="Kuo R."/>
            <person name="Ohm R.A."/>
            <person name="Bhattacharya S.S."/>
            <person name="Shirouzu T."/>
            <person name="Yoshinaga Y."/>
            <person name="Martin F.M."/>
            <person name="Grigoriev I.V."/>
            <person name="Hibbett D.S."/>
        </authorList>
    </citation>
    <scope>NUCLEOTIDE SEQUENCE [LARGE SCALE GENOMIC DNA]</scope>
    <source>
        <strain evidence="5 6">HHB10207 ss-3</strain>
    </source>
</reference>
<dbReference type="InterPro" id="IPR006767">
    <property type="entry name" value="Cwf19-like_C_dom-2"/>
</dbReference>
<evidence type="ECO:0000313" key="6">
    <source>
        <dbReference type="Proteomes" id="UP000076798"/>
    </source>
</evidence>
<dbReference type="GO" id="GO:0071014">
    <property type="term" value="C:post-mRNA release spliceosomal complex"/>
    <property type="evidence" value="ECO:0007669"/>
    <property type="project" value="TreeGrafter"/>
</dbReference>
<feature type="compositionally biased region" description="Polar residues" evidence="2">
    <location>
        <begin position="304"/>
        <end position="316"/>
    </location>
</feature>
<feature type="compositionally biased region" description="Basic and acidic residues" evidence="2">
    <location>
        <begin position="79"/>
        <end position="88"/>
    </location>
</feature>
<proteinExistence type="inferred from homology"/>
<accession>A0A166FH50</accession>
<feature type="compositionally biased region" description="Basic and acidic residues" evidence="2">
    <location>
        <begin position="1"/>
        <end position="19"/>
    </location>
</feature>
<feature type="domain" description="Cwf19-like protein C-terminal" evidence="3">
    <location>
        <begin position="652"/>
        <end position="770"/>
    </location>
</feature>
<organism evidence="5 6">
    <name type="scientific">Sistotremastrum suecicum HHB10207 ss-3</name>
    <dbReference type="NCBI Taxonomy" id="1314776"/>
    <lineage>
        <taxon>Eukaryota</taxon>
        <taxon>Fungi</taxon>
        <taxon>Dikarya</taxon>
        <taxon>Basidiomycota</taxon>
        <taxon>Agaricomycotina</taxon>
        <taxon>Agaricomycetes</taxon>
        <taxon>Sistotremastrales</taxon>
        <taxon>Sistotremastraceae</taxon>
        <taxon>Sistotremastrum</taxon>
    </lineage>
</organism>
<feature type="region of interest" description="Disordered" evidence="2">
    <location>
        <begin position="1"/>
        <end position="124"/>
    </location>
</feature>
<dbReference type="EMBL" id="KV428030">
    <property type="protein sequence ID" value="KZT40637.1"/>
    <property type="molecule type" value="Genomic_DNA"/>
</dbReference>
<feature type="domain" description="Cwf19-like C-terminal" evidence="4">
    <location>
        <begin position="521"/>
        <end position="643"/>
    </location>
</feature>
<feature type="region of interest" description="Disordered" evidence="2">
    <location>
        <begin position="234"/>
        <end position="348"/>
    </location>
</feature>
<dbReference type="STRING" id="1314776.A0A166FH50"/>
<dbReference type="PANTHER" id="PTHR12072">
    <property type="entry name" value="CWF19, CELL CYCLE CONTROL PROTEIN"/>
    <property type="match status" value="1"/>
</dbReference>
<dbReference type="AlphaFoldDB" id="A0A166FH50"/>
<dbReference type="InterPro" id="IPR040194">
    <property type="entry name" value="Cwf19-like"/>
</dbReference>
<feature type="compositionally biased region" description="Basic and acidic residues" evidence="2">
    <location>
        <begin position="431"/>
        <end position="442"/>
    </location>
</feature>
<evidence type="ECO:0000313" key="5">
    <source>
        <dbReference type="EMBL" id="KZT40637.1"/>
    </source>
</evidence>
<feature type="compositionally biased region" description="Basic and acidic residues" evidence="2">
    <location>
        <begin position="234"/>
        <end position="258"/>
    </location>
</feature>
<gene>
    <name evidence="5" type="ORF">SISSUDRAFT_1018625</name>
</gene>
<dbReference type="Pfam" id="PF04677">
    <property type="entry name" value="CwfJ_C_1"/>
    <property type="match status" value="1"/>
</dbReference>
<evidence type="ECO:0000259" key="3">
    <source>
        <dbReference type="Pfam" id="PF04676"/>
    </source>
</evidence>
<feature type="region of interest" description="Disordered" evidence="2">
    <location>
        <begin position="405"/>
        <end position="444"/>
    </location>
</feature>
<dbReference type="GO" id="GO:0000398">
    <property type="term" value="P:mRNA splicing, via spliceosome"/>
    <property type="evidence" value="ECO:0007669"/>
    <property type="project" value="TreeGrafter"/>
</dbReference>
<sequence length="776" mass="86898">MGKDKESKKRRKHDNEGGERKKHKSKSRLNIVDDDDEDMWVEKNIDTEVLTNIPSARDLDLTSNQNASNPPPLPPSHATESKLQRDEWMLSENPSSSSRLISSDGDLTEEYGEQTGDKRTMAGGIDFFSSLGTEHKKKAPELRELQEAQISSKEINRNIAVQAGSLIDTTPASLETPKRKFVPGGAGSQWRMTKLRRTIEAAEEEGKPVEEMALERYGSLDEFREALEERKLIDEREGRRSSMGGEGRKGKGRPRESLGETGYMFSDVGSGPPSRSGSFRRPVVGTDSTPSTPSTGRPSLPPFSNRTIENLRSSTSTPPPRAHGRTPIPSVLTPQLPKPSLPKDVLSTSDLNKLQARALRAKLMGGADAEKLQAEYEEALERSHQHESSATRVEVLPTLDSRGRLYDYGVSAPSTSEEASDRPGNRRKKPARVETRDPKTGDVVRYNADDDSTTLGDLVRQERFGAGIEDEKNLDAQMARAIAGDGKFEDDLEYMDDNADKLGRRKMRTDAMRRQFAIHDYAKTQKVMATCPHCFKEDDSPPSAAVIAMGTRAYLACTTSQELVDGHVHIVPIQHHLTMLEADDDVWDEVRNFMKCLMKMFAAEDKGVVFYETVLSLKWQRHTVIECVPVPWDEFELLPGYFKESILSSEAEWSTHKKLIDFSARPGGFRRAMVPNLPYFMVQWDYKGEKGYGHVIEGVGDAAGAGEGDGAVDEGDKGGGEFPRWFAAEIIGGVLELEPRRWRRPKKIDFASNKERVRRFRQQYDKYDWTGMIGKE</sequence>
<dbReference type="PANTHER" id="PTHR12072:SF5">
    <property type="entry name" value="CWF19-LIKE PROTEIN 2"/>
    <property type="match status" value="1"/>
</dbReference>
<evidence type="ECO:0000256" key="1">
    <source>
        <dbReference type="ARBA" id="ARBA00006795"/>
    </source>
</evidence>
<feature type="compositionally biased region" description="Low complexity" evidence="2">
    <location>
        <begin position="268"/>
        <end position="298"/>
    </location>
</feature>
<evidence type="ECO:0008006" key="7">
    <source>
        <dbReference type="Google" id="ProtNLM"/>
    </source>
</evidence>
<evidence type="ECO:0000256" key="2">
    <source>
        <dbReference type="SAM" id="MobiDB-lite"/>
    </source>
</evidence>
<protein>
    <recommendedName>
        <fullName evidence="7">Cwf19-like C-terminal domain-containing protein</fullName>
    </recommendedName>
</protein>
<keyword evidence="6" id="KW-1185">Reference proteome</keyword>
<evidence type="ECO:0000259" key="4">
    <source>
        <dbReference type="Pfam" id="PF04677"/>
    </source>
</evidence>